<name>A0A3S9H8F4_9LACT</name>
<dbReference type="SUPFAM" id="SSF55729">
    <property type="entry name" value="Acyl-CoA N-acyltransferases (Nat)"/>
    <property type="match status" value="1"/>
</dbReference>
<proteinExistence type="predicted"/>
<sequence length="178" mass="20701">MKIRQTTFSDMPDLLETFDYGRKLQRALGNYYQWRNGEPNQSVLEQDIRDGTSYVCVIDEHSNCDLPIGTIVATFYLLKGENAIFKTLKDGTWLNPSPYVTIHRMCTNGKIKGASQFCMKWIIERYDNIRIYTHDTNKPMIHVIEKYGFSYCGNIYPPDGEPRNAYQYAADNQIKEVM</sequence>
<dbReference type="GO" id="GO:0016740">
    <property type="term" value="F:transferase activity"/>
    <property type="evidence" value="ECO:0007669"/>
    <property type="project" value="UniProtKB-KW"/>
</dbReference>
<keyword evidence="1" id="KW-0808">Transferase</keyword>
<gene>
    <name evidence="1" type="ORF">EJN90_02455</name>
</gene>
<dbReference type="OrthoDB" id="9796381at2"/>
<dbReference type="Proteomes" id="UP000273326">
    <property type="component" value="Chromosome"/>
</dbReference>
<evidence type="ECO:0000313" key="2">
    <source>
        <dbReference type="Proteomes" id="UP000273326"/>
    </source>
</evidence>
<dbReference type="AlphaFoldDB" id="A0A3S9H8F4"/>
<dbReference type="RefSeq" id="WP_126108714.1">
    <property type="nucleotide sequence ID" value="NZ_CP034465.1"/>
</dbReference>
<organism evidence="1 2">
    <name type="scientific">Jeotgalibaca ciconiae</name>
    <dbReference type="NCBI Taxonomy" id="2496265"/>
    <lineage>
        <taxon>Bacteria</taxon>
        <taxon>Bacillati</taxon>
        <taxon>Bacillota</taxon>
        <taxon>Bacilli</taxon>
        <taxon>Lactobacillales</taxon>
        <taxon>Carnobacteriaceae</taxon>
        <taxon>Jeotgalibaca</taxon>
    </lineage>
</organism>
<dbReference type="KEGG" id="jeh:EJN90_02455"/>
<protein>
    <submittedName>
        <fullName evidence="1">GNAT family N-acetyltransferase</fullName>
    </submittedName>
</protein>
<accession>A0A3S9H8F4</accession>
<dbReference type="EMBL" id="CP034465">
    <property type="protein sequence ID" value="AZP03623.1"/>
    <property type="molecule type" value="Genomic_DNA"/>
</dbReference>
<keyword evidence="2" id="KW-1185">Reference proteome</keyword>
<reference evidence="2" key="1">
    <citation type="submission" date="2018-12" db="EMBL/GenBank/DDBJ databases">
        <title>Complete genome sequencing of Jeotgalibaca sp. H21T32.</title>
        <authorList>
            <person name="Bae J.-W."/>
            <person name="Lee S.-Y."/>
        </authorList>
    </citation>
    <scope>NUCLEOTIDE SEQUENCE [LARGE SCALE GENOMIC DNA]</scope>
    <source>
        <strain evidence="2">H21T32</strain>
    </source>
</reference>
<dbReference type="Gene3D" id="3.40.630.30">
    <property type="match status" value="1"/>
</dbReference>
<dbReference type="InterPro" id="IPR016181">
    <property type="entry name" value="Acyl_CoA_acyltransferase"/>
</dbReference>
<evidence type="ECO:0000313" key="1">
    <source>
        <dbReference type="EMBL" id="AZP03623.1"/>
    </source>
</evidence>